<evidence type="ECO:0000313" key="5">
    <source>
        <dbReference type="Proteomes" id="UP000032141"/>
    </source>
</evidence>
<evidence type="ECO:0000313" key="4">
    <source>
        <dbReference type="EnsemblPlants" id="Bo8g032240.1"/>
    </source>
</evidence>
<evidence type="ECO:0000256" key="1">
    <source>
        <dbReference type="ARBA" id="ARBA00022658"/>
    </source>
</evidence>
<dbReference type="InterPro" id="IPR005512">
    <property type="entry name" value="PRONE_dom"/>
</dbReference>
<dbReference type="AlphaFoldDB" id="A0A0D3DL88"/>
<accession>A0A0D3DL88</accession>
<organism evidence="4 5">
    <name type="scientific">Brassica oleracea var. oleracea</name>
    <dbReference type="NCBI Taxonomy" id="109376"/>
    <lineage>
        <taxon>Eukaryota</taxon>
        <taxon>Viridiplantae</taxon>
        <taxon>Streptophyta</taxon>
        <taxon>Embryophyta</taxon>
        <taxon>Tracheophyta</taxon>
        <taxon>Spermatophyta</taxon>
        <taxon>Magnoliopsida</taxon>
        <taxon>eudicotyledons</taxon>
        <taxon>Gunneridae</taxon>
        <taxon>Pentapetalae</taxon>
        <taxon>rosids</taxon>
        <taxon>malvids</taxon>
        <taxon>Brassicales</taxon>
        <taxon>Brassicaceae</taxon>
        <taxon>Brassiceae</taxon>
        <taxon>Brassica</taxon>
    </lineage>
</organism>
<dbReference type="GO" id="GO:0005085">
    <property type="term" value="F:guanyl-nucleotide exchange factor activity"/>
    <property type="evidence" value="ECO:0007669"/>
    <property type="project" value="UniProtKB-UniRule"/>
</dbReference>
<dbReference type="InterPro" id="IPR038937">
    <property type="entry name" value="RopGEF"/>
</dbReference>
<dbReference type="PANTHER" id="PTHR33101:SF2">
    <property type="entry name" value="ROP GUANINE NUCLEOTIDE EXCHANGE FACTOR 14"/>
    <property type="match status" value="1"/>
</dbReference>
<dbReference type="Gramene" id="Bo8g032240.1">
    <property type="protein sequence ID" value="Bo8g032240.1"/>
    <property type="gene ID" value="Bo8g032240"/>
</dbReference>
<dbReference type="Proteomes" id="UP000032141">
    <property type="component" value="Chromosome C8"/>
</dbReference>
<reference evidence="4 5" key="1">
    <citation type="journal article" date="2014" name="Genome Biol.">
        <title>Transcriptome and methylome profiling reveals relics of genome dominance in the mesopolyploid Brassica oleracea.</title>
        <authorList>
            <person name="Parkin I.A."/>
            <person name="Koh C."/>
            <person name="Tang H."/>
            <person name="Robinson S.J."/>
            <person name="Kagale S."/>
            <person name="Clarke W.E."/>
            <person name="Town C.D."/>
            <person name="Nixon J."/>
            <person name="Krishnakumar V."/>
            <person name="Bidwell S.L."/>
            <person name="Denoeud F."/>
            <person name="Belcram H."/>
            <person name="Links M.G."/>
            <person name="Just J."/>
            <person name="Clarke C."/>
            <person name="Bender T."/>
            <person name="Huebert T."/>
            <person name="Mason A.S."/>
            <person name="Pires J.C."/>
            <person name="Barker G."/>
            <person name="Moore J."/>
            <person name="Walley P.G."/>
            <person name="Manoli S."/>
            <person name="Batley J."/>
            <person name="Edwards D."/>
            <person name="Nelson M.N."/>
            <person name="Wang X."/>
            <person name="Paterson A.H."/>
            <person name="King G."/>
            <person name="Bancroft I."/>
            <person name="Chalhoub B."/>
            <person name="Sharpe A.G."/>
        </authorList>
    </citation>
    <scope>NUCLEOTIDE SEQUENCE</scope>
    <source>
        <strain evidence="4 5">cv. TO1000</strain>
    </source>
</reference>
<dbReference type="SMR" id="A0A0D3DL88"/>
<reference evidence="4" key="2">
    <citation type="submission" date="2015-03" db="UniProtKB">
        <authorList>
            <consortium name="EnsemblPlants"/>
        </authorList>
    </citation>
    <scope>IDENTIFICATION</scope>
</reference>
<dbReference type="EnsemblPlants" id="Bo8g032240.1">
    <property type="protein sequence ID" value="Bo8g032240.1"/>
    <property type="gene ID" value="Bo8g032240"/>
</dbReference>
<keyword evidence="1 2" id="KW-0344">Guanine-nucleotide releasing factor</keyword>
<name>A0A0D3DL88_BRAOL</name>
<dbReference type="PANTHER" id="PTHR33101">
    <property type="entry name" value="ROP GUANINE NUCLEOTIDE EXCHANGE FACTOR 1"/>
    <property type="match status" value="1"/>
</dbReference>
<evidence type="ECO:0000259" key="3">
    <source>
        <dbReference type="PROSITE" id="PS51334"/>
    </source>
</evidence>
<dbReference type="Pfam" id="PF03759">
    <property type="entry name" value="PRONE"/>
    <property type="match status" value="1"/>
</dbReference>
<dbReference type="PROSITE" id="PS51334">
    <property type="entry name" value="PRONE"/>
    <property type="match status" value="1"/>
</dbReference>
<sequence>MMLMRRKLGCCSREREMSIDFDEQDRMITYNGLEACIINNQSYEEEEDSGTRRGDGCLTDSLDDDAFSSCSSSKEAPTMKEKCSKRLLGEDVTGGCKGIQVALALSNAITHSIFGELWKLEPLCEKKKQKWRREMDWLLSPTNYMIELVPSKHNDANGRSLEVCS</sequence>
<proteinExistence type="predicted"/>
<dbReference type="eggNOG" id="ENOG502QPJS">
    <property type="taxonomic scope" value="Eukaryota"/>
</dbReference>
<evidence type="ECO:0000256" key="2">
    <source>
        <dbReference type="PROSITE-ProRule" id="PRU00663"/>
    </source>
</evidence>
<protein>
    <recommendedName>
        <fullName evidence="3">PRONE domain-containing protein</fullName>
    </recommendedName>
</protein>
<dbReference type="Gene3D" id="1.20.58.2010">
    <property type="entry name" value="PRONE domain, subdomain 1"/>
    <property type="match status" value="1"/>
</dbReference>
<dbReference type="HOGENOM" id="CLU_108208_0_0_1"/>
<dbReference type="STRING" id="109376.A0A0D3DL88"/>
<keyword evidence="5" id="KW-1185">Reference proteome</keyword>
<feature type="domain" description="PRONE" evidence="3">
    <location>
        <begin position="66"/>
        <end position="165"/>
    </location>
</feature>